<evidence type="ECO:0000313" key="1">
    <source>
        <dbReference type="EMBL" id="KAF0750353.1"/>
    </source>
</evidence>
<dbReference type="Proteomes" id="UP000478052">
    <property type="component" value="Unassembled WGS sequence"/>
</dbReference>
<dbReference type="EMBL" id="VUJU01005752">
    <property type="protein sequence ID" value="KAF0750353.1"/>
    <property type="molecule type" value="Genomic_DNA"/>
</dbReference>
<accession>A0A6G0Y6V1</accession>
<keyword evidence="2" id="KW-1185">Reference proteome</keyword>
<protein>
    <submittedName>
        <fullName evidence="1">Uncharacterized protein</fullName>
    </submittedName>
</protein>
<sequence length="110" mass="12941">MIMIHCVIIINFHIMHTNIIPDSRIPLHLLSFIFQLKPFVNDQLIILLLNFEDVVAISSTLTFLQNDFQRIKYPFVLISQAYIGLILIHTNATKAYFSKEWFFEASYDHL</sequence>
<comment type="caution">
    <text evidence="1">The sequence shown here is derived from an EMBL/GenBank/DDBJ whole genome shotgun (WGS) entry which is preliminary data.</text>
</comment>
<dbReference type="AlphaFoldDB" id="A0A6G0Y6V1"/>
<proteinExistence type="predicted"/>
<evidence type="ECO:0000313" key="2">
    <source>
        <dbReference type="Proteomes" id="UP000478052"/>
    </source>
</evidence>
<gene>
    <name evidence="1" type="ORF">FWK35_00015379</name>
</gene>
<dbReference type="OrthoDB" id="6587253at2759"/>
<organism evidence="1 2">
    <name type="scientific">Aphis craccivora</name>
    <name type="common">Cowpea aphid</name>
    <dbReference type="NCBI Taxonomy" id="307492"/>
    <lineage>
        <taxon>Eukaryota</taxon>
        <taxon>Metazoa</taxon>
        <taxon>Ecdysozoa</taxon>
        <taxon>Arthropoda</taxon>
        <taxon>Hexapoda</taxon>
        <taxon>Insecta</taxon>
        <taxon>Pterygota</taxon>
        <taxon>Neoptera</taxon>
        <taxon>Paraneoptera</taxon>
        <taxon>Hemiptera</taxon>
        <taxon>Sternorrhyncha</taxon>
        <taxon>Aphidomorpha</taxon>
        <taxon>Aphidoidea</taxon>
        <taxon>Aphididae</taxon>
        <taxon>Aphidini</taxon>
        <taxon>Aphis</taxon>
        <taxon>Aphis</taxon>
    </lineage>
</organism>
<name>A0A6G0Y6V1_APHCR</name>
<reference evidence="1 2" key="1">
    <citation type="submission" date="2019-08" db="EMBL/GenBank/DDBJ databases">
        <title>Whole genome of Aphis craccivora.</title>
        <authorList>
            <person name="Voronova N.V."/>
            <person name="Shulinski R.S."/>
            <person name="Bandarenka Y.V."/>
            <person name="Zhorov D.G."/>
            <person name="Warner D."/>
        </authorList>
    </citation>
    <scope>NUCLEOTIDE SEQUENCE [LARGE SCALE GENOMIC DNA]</scope>
    <source>
        <strain evidence="1">180601</strain>
        <tissue evidence="1">Whole Body</tissue>
    </source>
</reference>